<keyword evidence="3" id="KW-1185">Reference proteome</keyword>
<evidence type="ECO:0000313" key="3">
    <source>
        <dbReference type="Proteomes" id="UP001235939"/>
    </source>
</evidence>
<feature type="region of interest" description="Disordered" evidence="1">
    <location>
        <begin position="40"/>
        <end position="74"/>
    </location>
</feature>
<reference evidence="2 3" key="1">
    <citation type="submission" date="2022-03" db="EMBL/GenBank/DDBJ databases">
        <title>A chromosomal length assembly of Cordylochernes scorpioides.</title>
        <authorList>
            <person name="Zeh D."/>
            <person name="Zeh J."/>
        </authorList>
    </citation>
    <scope>NUCLEOTIDE SEQUENCE [LARGE SCALE GENOMIC DNA]</scope>
    <source>
        <strain evidence="2">IN4F17</strain>
        <tissue evidence="2">Whole Body</tissue>
    </source>
</reference>
<proteinExistence type="predicted"/>
<organism evidence="2 3">
    <name type="scientific">Cordylochernes scorpioides</name>
    <dbReference type="NCBI Taxonomy" id="51811"/>
    <lineage>
        <taxon>Eukaryota</taxon>
        <taxon>Metazoa</taxon>
        <taxon>Ecdysozoa</taxon>
        <taxon>Arthropoda</taxon>
        <taxon>Chelicerata</taxon>
        <taxon>Arachnida</taxon>
        <taxon>Pseudoscorpiones</taxon>
        <taxon>Cheliferoidea</taxon>
        <taxon>Chernetidae</taxon>
        <taxon>Cordylochernes</taxon>
    </lineage>
</organism>
<gene>
    <name evidence="2" type="ORF">LAZ67_X003342</name>
</gene>
<protein>
    <submittedName>
        <fullName evidence="2">Uncharacterized protein</fullName>
    </submittedName>
</protein>
<dbReference type="Proteomes" id="UP001235939">
    <property type="component" value="Chromosome X"/>
</dbReference>
<evidence type="ECO:0000256" key="1">
    <source>
        <dbReference type="SAM" id="MobiDB-lite"/>
    </source>
</evidence>
<accession>A0ABY6LUI2</accession>
<dbReference type="EMBL" id="CP092886">
    <property type="protein sequence ID" value="UYV84756.1"/>
    <property type="molecule type" value="Genomic_DNA"/>
</dbReference>
<sequence length="152" mass="16629">MVVAWSSEAHREDLGLHVRRPTDDGECLSEDAAALVSVGQQQVPGATGDTDNLARPSRVPRKRQGVQGQPQNDVCRMAPKGAAAERRKEHASGDDVNYRCIAPKLIRIHVWRHPGESTLPVCFPFHHTGPSLRVMVWGGLGYTPRSPLVSIP</sequence>
<name>A0ABY6LUI2_9ARAC</name>
<feature type="non-terminal residue" evidence="2">
    <location>
        <position position="1"/>
    </location>
</feature>
<evidence type="ECO:0000313" key="2">
    <source>
        <dbReference type="EMBL" id="UYV84756.1"/>
    </source>
</evidence>